<dbReference type="InterPro" id="IPR036116">
    <property type="entry name" value="FN3_sf"/>
</dbReference>
<keyword evidence="3" id="KW-0812">Transmembrane</keyword>
<dbReference type="Pfam" id="PF07714">
    <property type="entry name" value="PK_Tyr_Ser-Thr"/>
    <property type="match status" value="1"/>
</dbReference>
<dbReference type="GeneID" id="111244396"/>
<proteinExistence type="predicted"/>
<dbReference type="InParanoid" id="A0A7M7J5P1"/>
<dbReference type="Gene3D" id="2.60.40.10">
    <property type="entry name" value="Immunoglobulins"/>
    <property type="match status" value="1"/>
</dbReference>
<dbReference type="GO" id="GO:0004714">
    <property type="term" value="F:transmembrane receptor protein tyrosine kinase activity"/>
    <property type="evidence" value="ECO:0007669"/>
    <property type="project" value="UniProtKB-ARBA"/>
</dbReference>
<dbReference type="GO" id="GO:0005886">
    <property type="term" value="C:plasma membrane"/>
    <property type="evidence" value="ECO:0007669"/>
    <property type="project" value="TreeGrafter"/>
</dbReference>
<dbReference type="PROSITE" id="PS50011">
    <property type="entry name" value="PROTEIN_KINASE_DOM"/>
    <property type="match status" value="1"/>
</dbReference>
<dbReference type="OMA" id="WIYELAS"/>
<organism evidence="6 7">
    <name type="scientific">Varroa destructor</name>
    <name type="common">Honeybee mite</name>
    <dbReference type="NCBI Taxonomy" id="109461"/>
    <lineage>
        <taxon>Eukaryota</taxon>
        <taxon>Metazoa</taxon>
        <taxon>Ecdysozoa</taxon>
        <taxon>Arthropoda</taxon>
        <taxon>Chelicerata</taxon>
        <taxon>Arachnida</taxon>
        <taxon>Acari</taxon>
        <taxon>Parasitiformes</taxon>
        <taxon>Mesostigmata</taxon>
        <taxon>Gamasina</taxon>
        <taxon>Dermanyssoidea</taxon>
        <taxon>Varroidae</taxon>
        <taxon>Varroa</taxon>
    </lineage>
</organism>
<dbReference type="Gene3D" id="1.10.510.10">
    <property type="entry name" value="Transferase(Phosphotransferase) domain 1"/>
    <property type="match status" value="1"/>
</dbReference>
<dbReference type="OrthoDB" id="9943809at2759"/>
<evidence type="ECO:0000256" key="2">
    <source>
        <dbReference type="ARBA" id="ARBA00023180"/>
    </source>
</evidence>
<dbReference type="Proteomes" id="UP000594260">
    <property type="component" value="Unplaced"/>
</dbReference>
<evidence type="ECO:0000313" key="6">
    <source>
        <dbReference type="EnsemblMetazoa" id="XP_022647189"/>
    </source>
</evidence>
<protein>
    <submittedName>
        <fullName evidence="6">Uncharacterized protein</fullName>
    </submittedName>
</protein>
<dbReference type="InterPro" id="IPR013783">
    <property type="entry name" value="Ig-like_fold"/>
</dbReference>
<dbReference type="Gene3D" id="3.30.200.20">
    <property type="entry name" value="Phosphorylase Kinase, domain 1"/>
    <property type="match status" value="1"/>
</dbReference>
<dbReference type="KEGG" id="vde:111244396"/>
<feature type="transmembrane region" description="Helical" evidence="3">
    <location>
        <begin position="573"/>
        <end position="592"/>
    </location>
</feature>
<name>A0A7M7J5P1_VARDE</name>
<keyword evidence="7" id="KW-1185">Reference proteome</keyword>
<evidence type="ECO:0000256" key="1">
    <source>
        <dbReference type="ARBA" id="ARBA00004167"/>
    </source>
</evidence>
<feature type="domain" description="Protein kinase" evidence="4">
    <location>
        <begin position="387"/>
        <end position="654"/>
    </location>
</feature>
<keyword evidence="2" id="KW-0325">Glycoprotein</keyword>
<dbReference type="PROSITE" id="PS50853">
    <property type="entry name" value="FN3"/>
    <property type="match status" value="1"/>
</dbReference>
<dbReference type="InterPro" id="IPR001245">
    <property type="entry name" value="Ser-Thr/Tyr_kinase_cat_dom"/>
</dbReference>
<feature type="domain" description="Fibronectin type-III" evidence="5">
    <location>
        <begin position="44"/>
        <end position="148"/>
    </location>
</feature>
<dbReference type="GO" id="GO:0007169">
    <property type="term" value="P:cell surface receptor protein tyrosine kinase signaling pathway"/>
    <property type="evidence" value="ECO:0007669"/>
    <property type="project" value="TreeGrafter"/>
</dbReference>
<dbReference type="PANTHER" id="PTHR24416">
    <property type="entry name" value="TYROSINE-PROTEIN KINASE RECEPTOR"/>
    <property type="match status" value="1"/>
</dbReference>
<evidence type="ECO:0000256" key="3">
    <source>
        <dbReference type="SAM" id="Phobius"/>
    </source>
</evidence>
<keyword evidence="3" id="KW-1133">Transmembrane helix</keyword>
<dbReference type="EnsemblMetazoa" id="XM_022791454">
    <property type="protein sequence ID" value="XP_022647189"/>
    <property type="gene ID" value="LOC111244396"/>
</dbReference>
<dbReference type="AlphaFoldDB" id="A0A7M7J5P1"/>
<dbReference type="RefSeq" id="XP_022647189.1">
    <property type="nucleotide sequence ID" value="XM_022791454.1"/>
</dbReference>
<keyword evidence="3" id="KW-0472">Membrane</keyword>
<evidence type="ECO:0000259" key="5">
    <source>
        <dbReference type="PROSITE" id="PS50853"/>
    </source>
</evidence>
<dbReference type="InterPro" id="IPR000719">
    <property type="entry name" value="Prot_kinase_dom"/>
</dbReference>
<dbReference type="SUPFAM" id="SSF49265">
    <property type="entry name" value="Fibronectin type III"/>
    <property type="match status" value="1"/>
</dbReference>
<evidence type="ECO:0000259" key="4">
    <source>
        <dbReference type="PROSITE" id="PS50011"/>
    </source>
</evidence>
<dbReference type="PRINTS" id="PR00109">
    <property type="entry name" value="TYRKINASE"/>
</dbReference>
<dbReference type="PANTHER" id="PTHR24416:SF611">
    <property type="entry name" value="TYROSINE-PROTEIN KINASE TRANSMEMBRANE RECEPTOR ROR"/>
    <property type="match status" value="1"/>
</dbReference>
<dbReference type="GO" id="GO:0005524">
    <property type="term" value="F:ATP binding"/>
    <property type="evidence" value="ECO:0007669"/>
    <property type="project" value="InterPro"/>
</dbReference>
<dbReference type="SMART" id="SM00060">
    <property type="entry name" value="FN3"/>
    <property type="match status" value="1"/>
</dbReference>
<dbReference type="SUPFAM" id="SSF56112">
    <property type="entry name" value="Protein kinase-like (PK-like)"/>
    <property type="match status" value="1"/>
</dbReference>
<dbReference type="GO" id="GO:0043235">
    <property type="term" value="C:receptor complex"/>
    <property type="evidence" value="ECO:0007669"/>
    <property type="project" value="TreeGrafter"/>
</dbReference>
<dbReference type="InterPro" id="IPR050122">
    <property type="entry name" value="RTK"/>
</dbReference>
<feature type="transmembrane region" description="Helical" evidence="3">
    <location>
        <begin position="300"/>
        <end position="326"/>
    </location>
</feature>
<sequence>MGWSQADEGGYRTSLRLGRAICVTSIIVLLLRTNAVTSQIPVEGPRTVRIINATNDSLTISWSFSSPSNLFNLSTFTITAVPITSYTSNPVTVESSVGSQQRSFVLLGLSPATSYNISVWAIDIEGNVTEKSYLSAWTRLGDLPVPPNPAVEEMFQDGKKVLVVTINPPTEFHGPITKYRVVVMEQDSLMRFDPDKLVNFAEADRDGLPYYIAGDLKPLQKPLLFIVGSNSSSNPPLAEEQKYDIIVGVISELNGETKSVFSVPSREPASAGLGRANVGASRYLNAEDETDLALRRRDAVLVFILSVAIGVLGFLLVAAFILYFILRQQYASKRRSDELILKIHDHDSESGYFGVNGKLHLEEGADLNGFYSRLCDLYWQIPRPQLHISDIVLGQGMFGLVRVGKILRNGEEISAQIQRCGAHFALSDRERRVLLAELETVVQVGKHPNVVEFIGGCEEGDALWMAVEHPNNPLRGVLLASRQQTENRISSIPEYRLMEIAISLADGMKHLAHRGVCHGCLSTRSVMVHLPEMTPKISNFSISRYTPLGKKLDYTRWTAPEAMRRRVTQKTDVWSFGVLLWELFTFAGTPYVDLKSNEVQARITKGHRLPQPRGVNTSLFQQMLNCWEMDPDERPSFEFLARELRTVASEDPLRFPQQIKYIYDKFDPLADES</sequence>
<dbReference type="InterPro" id="IPR011009">
    <property type="entry name" value="Kinase-like_dom_sf"/>
</dbReference>
<comment type="subcellular location">
    <subcellularLocation>
        <location evidence="1">Membrane</location>
        <topology evidence="1">Single-pass membrane protein</topology>
    </subcellularLocation>
</comment>
<accession>A0A7M7J5P1</accession>
<dbReference type="CDD" id="cd00063">
    <property type="entry name" value="FN3"/>
    <property type="match status" value="1"/>
</dbReference>
<reference evidence="6" key="1">
    <citation type="submission" date="2021-01" db="UniProtKB">
        <authorList>
            <consortium name="EnsemblMetazoa"/>
        </authorList>
    </citation>
    <scope>IDENTIFICATION</scope>
</reference>
<dbReference type="InterPro" id="IPR003961">
    <property type="entry name" value="FN3_dom"/>
</dbReference>
<evidence type="ECO:0000313" key="7">
    <source>
        <dbReference type="Proteomes" id="UP000594260"/>
    </source>
</evidence>
<dbReference type="Pfam" id="PF00041">
    <property type="entry name" value="fn3"/>
    <property type="match status" value="1"/>
</dbReference>